<dbReference type="GO" id="GO:0004525">
    <property type="term" value="F:ribonuclease III activity"/>
    <property type="evidence" value="ECO:0007669"/>
    <property type="project" value="UniProtKB-UniRule"/>
</dbReference>
<dbReference type="GO" id="GO:0006364">
    <property type="term" value="P:rRNA processing"/>
    <property type="evidence" value="ECO:0007669"/>
    <property type="project" value="UniProtKB-UniRule"/>
</dbReference>
<dbReference type="PANTHER" id="PTHR11207">
    <property type="entry name" value="RIBONUCLEASE III"/>
    <property type="match status" value="1"/>
</dbReference>
<dbReference type="InterPro" id="IPR000999">
    <property type="entry name" value="RNase_III_dom"/>
</dbReference>
<evidence type="ECO:0000256" key="13">
    <source>
        <dbReference type="ARBA" id="ARBA00022842"/>
    </source>
</evidence>
<evidence type="ECO:0000256" key="3">
    <source>
        <dbReference type="ARBA" id="ARBA00010183"/>
    </source>
</evidence>
<dbReference type="EC" id="3.1.26.3" evidence="15"/>
<evidence type="ECO:0000256" key="9">
    <source>
        <dbReference type="ARBA" id="ARBA00022722"/>
    </source>
</evidence>
<dbReference type="PROSITE" id="PS50137">
    <property type="entry name" value="DS_RBD"/>
    <property type="match status" value="1"/>
</dbReference>
<dbReference type="GO" id="GO:0046872">
    <property type="term" value="F:metal ion binding"/>
    <property type="evidence" value="ECO:0007669"/>
    <property type="project" value="UniProtKB-KW"/>
</dbReference>
<evidence type="ECO:0000256" key="2">
    <source>
        <dbReference type="ARBA" id="ARBA00004496"/>
    </source>
</evidence>
<dbReference type="GO" id="GO:0005737">
    <property type="term" value="C:cytoplasm"/>
    <property type="evidence" value="ECO:0007669"/>
    <property type="project" value="UniProtKB-SubCell"/>
</dbReference>
<keyword evidence="8 15" id="KW-0819">tRNA processing</keyword>
<evidence type="ECO:0000313" key="18">
    <source>
        <dbReference type="EMBL" id="SDH89015.1"/>
    </source>
</evidence>
<dbReference type="GO" id="GO:0006397">
    <property type="term" value="P:mRNA processing"/>
    <property type="evidence" value="ECO:0007669"/>
    <property type="project" value="UniProtKB-UniRule"/>
</dbReference>
<evidence type="ECO:0000256" key="6">
    <source>
        <dbReference type="ARBA" id="ARBA00022552"/>
    </source>
</evidence>
<dbReference type="SMART" id="SM00535">
    <property type="entry name" value="RIBOc"/>
    <property type="match status" value="1"/>
</dbReference>
<comment type="subcellular location">
    <subcellularLocation>
        <location evidence="2 15">Cytoplasm</location>
    </subcellularLocation>
</comment>
<dbReference type="Proteomes" id="UP000183255">
    <property type="component" value="Unassembled WGS sequence"/>
</dbReference>
<sequence length="229" mass="26266">MEFEKRIGVIFHKKDLLETALTHSSYANQHKNMQYNEKLEFLGDAVLQLAITEYIYKNFTDKTEGELTKLRALIVCEASLHLVAVKWHLGEHIRMSKGEEITGGRERAALLADAVEAVIAAVYLDRGMDEAKSFVLQHFMEIVDLANKNEIVLDYKTSLQEILQENGEIEIKYELIRYEGPPHRRKFYSKVVIDSITMGKGEGYSKKESEQLAAKDALKKYVRAEESHE</sequence>
<dbReference type="InterPro" id="IPR011907">
    <property type="entry name" value="RNase_III"/>
</dbReference>
<dbReference type="NCBIfam" id="TIGR02191">
    <property type="entry name" value="RNaseIII"/>
    <property type="match status" value="1"/>
</dbReference>
<accession>A0A1G8G3S3</accession>
<evidence type="ECO:0000256" key="12">
    <source>
        <dbReference type="ARBA" id="ARBA00022801"/>
    </source>
</evidence>
<evidence type="ECO:0000259" key="17">
    <source>
        <dbReference type="PROSITE" id="PS50142"/>
    </source>
</evidence>
<protein>
    <recommendedName>
        <fullName evidence="15">Ribonuclease 3</fullName>
        <ecNumber evidence="15">3.1.26.3</ecNumber>
    </recommendedName>
    <alternativeName>
        <fullName evidence="15">Ribonuclease III</fullName>
        <shortName evidence="15">RNase III</shortName>
    </alternativeName>
</protein>
<evidence type="ECO:0000256" key="5">
    <source>
        <dbReference type="ARBA" id="ARBA00022490"/>
    </source>
</evidence>
<keyword evidence="13 15" id="KW-0460">Magnesium</keyword>
<keyword evidence="12 15" id="KW-0378">Hydrolase</keyword>
<dbReference type="HAMAP" id="MF_00104">
    <property type="entry name" value="RNase_III"/>
    <property type="match status" value="1"/>
</dbReference>
<evidence type="ECO:0000256" key="14">
    <source>
        <dbReference type="ARBA" id="ARBA00022884"/>
    </source>
</evidence>
<dbReference type="GO" id="GO:0010468">
    <property type="term" value="P:regulation of gene expression"/>
    <property type="evidence" value="ECO:0007669"/>
    <property type="project" value="TreeGrafter"/>
</dbReference>
<gene>
    <name evidence="15" type="primary">rnc</name>
    <name evidence="18" type="ORF">SAMN05421804_101133</name>
</gene>
<comment type="cofactor">
    <cofactor evidence="15">
        <name>Mg(2+)</name>
        <dbReference type="ChEBI" id="CHEBI:18420"/>
    </cofactor>
</comment>
<dbReference type="Gene3D" id="1.10.1520.10">
    <property type="entry name" value="Ribonuclease III domain"/>
    <property type="match status" value="1"/>
</dbReference>
<keyword evidence="9 15" id="KW-0540">Nuclease</keyword>
<evidence type="ECO:0000256" key="11">
    <source>
        <dbReference type="ARBA" id="ARBA00022759"/>
    </source>
</evidence>
<dbReference type="CDD" id="cd10845">
    <property type="entry name" value="DSRM_RNAse_III_family"/>
    <property type="match status" value="1"/>
</dbReference>
<organism evidence="18 19">
    <name type="scientific">Proteiniclasticum ruminis</name>
    <dbReference type="NCBI Taxonomy" id="398199"/>
    <lineage>
        <taxon>Bacteria</taxon>
        <taxon>Bacillati</taxon>
        <taxon>Bacillota</taxon>
        <taxon>Clostridia</taxon>
        <taxon>Eubacteriales</taxon>
        <taxon>Clostridiaceae</taxon>
        <taxon>Proteiniclasticum</taxon>
    </lineage>
</organism>
<dbReference type="PANTHER" id="PTHR11207:SF0">
    <property type="entry name" value="RIBONUCLEASE 3"/>
    <property type="match status" value="1"/>
</dbReference>
<evidence type="ECO:0000256" key="15">
    <source>
        <dbReference type="HAMAP-Rule" id="MF_00104"/>
    </source>
</evidence>
<dbReference type="AlphaFoldDB" id="A0A1G8G3S3"/>
<keyword evidence="15" id="KW-0699">rRNA-binding</keyword>
<dbReference type="GO" id="GO:0003725">
    <property type="term" value="F:double-stranded RNA binding"/>
    <property type="evidence" value="ECO:0007669"/>
    <property type="project" value="TreeGrafter"/>
</dbReference>
<evidence type="ECO:0000256" key="1">
    <source>
        <dbReference type="ARBA" id="ARBA00000109"/>
    </source>
</evidence>
<evidence type="ECO:0000256" key="8">
    <source>
        <dbReference type="ARBA" id="ARBA00022694"/>
    </source>
</evidence>
<keyword evidence="5 15" id="KW-0963">Cytoplasm</keyword>
<feature type="domain" description="DRBM" evidence="16">
    <location>
        <begin position="154"/>
        <end position="223"/>
    </location>
</feature>
<keyword evidence="11 15" id="KW-0255">Endonuclease</keyword>
<dbReference type="RefSeq" id="WP_376751688.1">
    <property type="nucleotide sequence ID" value="NZ_DAMANS010000026.1"/>
</dbReference>
<keyword evidence="7 15" id="KW-0507">mRNA processing</keyword>
<dbReference type="SMART" id="SM00358">
    <property type="entry name" value="DSRM"/>
    <property type="match status" value="1"/>
</dbReference>
<feature type="active site" evidence="15">
    <location>
        <position position="44"/>
    </location>
</feature>
<evidence type="ECO:0000256" key="10">
    <source>
        <dbReference type="ARBA" id="ARBA00022723"/>
    </source>
</evidence>
<dbReference type="PROSITE" id="PS00517">
    <property type="entry name" value="RNASE_3_1"/>
    <property type="match status" value="1"/>
</dbReference>
<keyword evidence="6 15" id="KW-0698">rRNA processing</keyword>
<dbReference type="Pfam" id="PF00035">
    <property type="entry name" value="dsrm"/>
    <property type="match status" value="1"/>
</dbReference>
<dbReference type="GO" id="GO:0008033">
    <property type="term" value="P:tRNA processing"/>
    <property type="evidence" value="ECO:0007669"/>
    <property type="project" value="UniProtKB-KW"/>
</dbReference>
<evidence type="ECO:0000256" key="4">
    <source>
        <dbReference type="ARBA" id="ARBA00011738"/>
    </source>
</evidence>
<comment type="function">
    <text evidence="15">Digests double-stranded RNA. Involved in the processing of primary rRNA transcript to yield the immediate precursors to the large and small rRNAs (23S and 16S). Processes some mRNAs, and tRNAs when they are encoded in the rRNA operon. Processes pre-crRNA and tracrRNA of type II CRISPR loci if present in the organism.</text>
</comment>
<dbReference type="FunFam" id="3.30.160.20:FF:000003">
    <property type="entry name" value="Ribonuclease 3"/>
    <property type="match status" value="1"/>
</dbReference>
<comment type="subunit">
    <text evidence="4 15">Homodimer.</text>
</comment>
<dbReference type="Gene3D" id="3.30.160.20">
    <property type="match status" value="1"/>
</dbReference>
<keyword evidence="10 15" id="KW-0479">Metal-binding</keyword>
<feature type="active site" evidence="15">
    <location>
        <position position="116"/>
    </location>
</feature>
<dbReference type="Pfam" id="PF14622">
    <property type="entry name" value="Ribonucleas_3_3"/>
    <property type="match status" value="1"/>
</dbReference>
<keyword evidence="14 15" id="KW-0694">RNA-binding</keyword>
<dbReference type="CDD" id="cd00593">
    <property type="entry name" value="RIBOc"/>
    <property type="match status" value="1"/>
</dbReference>
<proteinExistence type="inferred from homology"/>
<dbReference type="PROSITE" id="PS50142">
    <property type="entry name" value="RNASE_3_2"/>
    <property type="match status" value="1"/>
</dbReference>
<feature type="domain" description="RNase III" evidence="17">
    <location>
        <begin position="1"/>
        <end position="127"/>
    </location>
</feature>
<dbReference type="EMBL" id="FNDZ01000001">
    <property type="protein sequence ID" value="SDH89015.1"/>
    <property type="molecule type" value="Genomic_DNA"/>
</dbReference>
<feature type="binding site" evidence="15">
    <location>
        <position position="40"/>
    </location>
    <ligand>
        <name>Mg(2+)</name>
        <dbReference type="ChEBI" id="CHEBI:18420"/>
    </ligand>
</feature>
<name>A0A1G8G3S3_9CLOT</name>
<dbReference type="SUPFAM" id="SSF54768">
    <property type="entry name" value="dsRNA-binding domain-like"/>
    <property type="match status" value="1"/>
</dbReference>
<comment type="similarity">
    <text evidence="3">Belongs to the ribonuclease III family.</text>
</comment>
<reference evidence="18 19" key="1">
    <citation type="submission" date="2016-10" db="EMBL/GenBank/DDBJ databases">
        <authorList>
            <person name="de Groot N.N."/>
        </authorList>
    </citation>
    <scope>NUCLEOTIDE SEQUENCE [LARGE SCALE GENOMIC DNA]</scope>
    <source>
        <strain evidence="18 19">CGMCC 1.5058</strain>
    </source>
</reference>
<feature type="binding site" evidence="15">
    <location>
        <position position="113"/>
    </location>
    <ligand>
        <name>Mg(2+)</name>
        <dbReference type="ChEBI" id="CHEBI:18420"/>
    </ligand>
</feature>
<dbReference type="InterPro" id="IPR036389">
    <property type="entry name" value="RNase_III_sf"/>
</dbReference>
<evidence type="ECO:0000259" key="16">
    <source>
        <dbReference type="PROSITE" id="PS50137"/>
    </source>
</evidence>
<evidence type="ECO:0000256" key="7">
    <source>
        <dbReference type="ARBA" id="ARBA00022664"/>
    </source>
</evidence>
<evidence type="ECO:0000313" key="19">
    <source>
        <dbReference type="Proteomes" id="UP000183255"/>
    </source>
</evidence>
<dbReference type="GO" id="GO:0042802">
    <property type="term" value="F:identical protein binding"/>
    <property type="evidence" value="ECO:0007669"/>
    <property type="project" value="UniProtKB-ARBA"/>
</dbReference>
<feature type="binding site" evidence="15">
    <location>
        <position position="116"/>
    </location>
    <ligand>
        <name>Mg(2+)</name>
        <dbReference type="ChEBI" id="CHEBI:18420"/>
    </ligand>
</feature>
<dbReference type="SUPFAM" id="SSF69065">
    <property type="entry name" value="RNase III domain-like"/>
    <property type="match status" value="1"/>
</dbReference>
<dbReference type="GO" id="GO:0019843">
    <property type="term" value="F:rRNA binding"/>
    <property type="evidence" value="ECO:0007669"/>
    <property type="project" value="UniProtKB-KW"/>
</dbReference>
<dbReference type="InterPro" id="IPR014720">
    <property type="entry name" value="dsRBD_dom"/>
</dbReference>
<comment type="catalytic activity">
    <reaction evidence="1 15">
        <text>Endonucleolytic cleavage to 5'-phosphomonoester.</text>
        <dbReference type="EC" id="3.1.26.3"/>
    </reaction>
</comment>
<dbReference type="FunFam" id="1.10.1520.10:FF:000001">
    <property type="entry name" value="Ribonuclease 3"/>
    <property type="match status" value="1"/>
</dbReference>